<dbReference type="GO" id="GO:0019934">
    <property type="term" value="P:cGMP-mediated signaling"/>
    <property type="evidence" value="ECO:0007669"/>
    <property type="project" value="TreeGrafter"/>
</dbReference>
<dbReference type="Proteomes" id="UP000271098">
    <property type="component" value="Unassembled WGS sequence"/>
</dbReference>
<dbReference type="InterPro" id="IPR038158">
    <property type="entry name" value="H-NOX_domain_sf"/>
</dbReference>
<dbReference type="GO" id="GO:0008074">
    <property type="term" value="C:guanylate cyclase complex, soluble"/>
    <property type="evidence" value="ECO:0007669"/>
    <property type="project" value="TreeGrafter"/>
</dbReference>
<dbReference type="AlphaFoldDB" id="A0A3P6QZ76"/>
<dbReference type="Pfam" id="PF07700">
    <property type="entry name" value="HNOB"/>
    <property type="match status" value="1"/>
</dbReference>
<protein>
    <recommendedName>
        <fullName evidence="1">Heme NO-binding domain-containing protein</fullName>
    </recommendedName>
</protein>
<dbReference type="SUPFAM" id="SSF111126">
    <property type="entry name" value="Ligand-binding domain in the NO signalling and Golgi transport"/>
    <property type="match status" value="1"/>
</dbReference>
<accession>A0A3P6QZ76</accession>
<organism evidence="2 3">
    <name type="scientific">Gongylonema pulchrum</name>
    <dbReference type="NCBI Taxonomy" id="637853"/>
    <lineage>
        <taxon>Eukaryota</taxon>
        <taxon>Metazoa</taxon>
        <taxon>Ecdysozoa</taxon>
        <taxon>Nematoda</taxon>
        <taxon>Chromadorea</taxon>
        <taxon>Rhabditida</taxon>
        <taxon>Spirurina</taxon>
        <taxon>Spiruromorpha</taxon>
        <taxon>Spiruroidea</taxon>
        <taxon>Gongylonematidae</taxon>
        <taxon>Gongylonema</taxon>
    </lineage>
</organism>
<feature type="domain" description="Heme NO-binding" evidence="1">
    <location>
        <begin position="2"/>
        <end position="104"/>
    </location>
</feature>
<name>A0A3P6QZ76_9BILA</name>
<evidence type="ECO:0000259" key="1">
    <source>
        <dbReference type="Pfam" id="PF07700"/>
    </source>
</evidence>
<evidence type="ECO:0000313" key="2">
    <source>
        <dbReference type="EMBL" id="VDK54239.1"/>
    </source>
</evidence>
<dbReference type="PANTHER" id="PTHR45655">
    <property type="entry name" value="GUANYLATE CYCLASE SOLUBLE SUBUNIT BETA-2"/>
    <property type="match status" value="1"/>
</dbReference>
<dbReference type="EMBL" id="UYRT01014659">
    <property type="protein sequence ID" value="VDK54239.1"/>
    <property type="molecule type" value="Genomic_DNA"/>
</dbReference>
<dbReference type="GO" id="GO:0020037">
    <property type="term" value="F:heme binding"/>
    <property type="evidence" value="ECO:0007669"/>
    <property type="project" value="InterPro"/>
</dbReference>
<dbReference type="InterPro" id="IPR011644">
    <property type="entry name" value="Heme_NO-bd"/>
</dbReference>
<gene>
    <name evidence="2" type="ORF">GPUH_LOCUS6317</name>
</gene>
<dbReference type="InterPro" id="IPR024096">
    <property type="entry name" value="NO_sig/Golgi_transp_ligand-bd"/>
</dbReference>
<evidence type="ECO:0000313" key="3">
    <source>
        <dbReference type="Proteomes" id="UP000271098"/>
    </source>
</evidence>
<dbReference type="PANTHER" id="PTHR45655:SF13">
    <property type="entry name" value="SOLUBLE GUANYLATE CYCLASE GCY-32-RELATED"/>
    <property type="match status" value="1"/>
</dbReference>
<sequence length="149" mass="17451">MDTLWEKYGKFVIPFSMKTGWDEVLRALGYDLKGFLDSLDAMHYFIDHIVYPMNLRGPSFRCVLQDDGSLLLHYYSSRTGFPGIVKGIVHEVSQRIFGIEVEMTIEKRRQEHISSIVKEHIIFSITEVFPSRFFFASRQLRAFKMCKTD</sequence>
<dbReference type="OrthoDB" id="6127067at2759"/>
<dbReference type="Gene3D" id="3.90.1520.10">
    <property type="entry name" value="H-NOX domain"/>
    <property type="match status" value="1"/>
</dbReference>
<keyword evidence="3" id="KW-1185">Reference proteome</keyword>
<dbReference type="GO" id="GO:0070482">
    <property type="term" value="P:response to oxygen levels"/>
    <property type="evidence" value="ECO:0007669"/>
    <property type="project" value="TreeGrafter"/>
</dbReference>
<reference evidence="2 3" key="1">
    <citation type="submission" date="2018-11" db="EMBL/GenBank/DDBJ databases">
        <authorList>
            <consortium name="Pathogen Informatics"/>
        </authorList>
    </citation>
    <scope>NUCLEOTIDE SEQUENCE [LARGE SCALE GENOMIC DNA]</scope>
</reference>
<proteinExistence type="predicted"/>
<dbReference type="GO" id="GO:0004383">
    <property type="term" value="F:guanylate cyclase activity"/>
    <property type="evidence" value="ECO:0007669"/>
    <property type="project" value="TreeGrafter"/>
</dbReference>